<dbReference type="Proteomes" id="UP000051804">
    <property type="component" value="Unassembled WGS sequence"/>
</dbReference>
<accession>A0A0R1JGT8</accession>
<keyword evidence="3" id="KW-1185">Reference proteome</keyword>
<feature type="transmembrane region" description="Helical" evidence="1">
    <location>
        <begin position="12"/>
        <end position="38"/>
    </location>
</feature>
<comment type="caution">
    <text evidence="2">The sequence shown here is derived from an EMBL/GenBank/DDBJ whole genome shotgun (WGS) entry which is preliminary data.</text>
</comment>
<feature type="transmembrane region" description="Helical" evidence="1">
    <location>
        <begin position="159"/>
        <end position="179"/>
    </location>
</feature>
<reference evidence="2 3" key="1">
    <citation type="journal article" date="2015" name="Genome Announc.">
        <title>Expanding the biotechnology potential of lactobacilli through comparative genomics of 213 strains and associated genera.</title>
        <authorList>
            <person name="Sun Z."/>
            <person name="Harris H.M."/>
            <person name="McCann A."/>
            <person name="Guo C."/>
            <person name="Argimon S."/>
            <person name="Zhang W."/>
            <person name="Yang X."/>
            <person name="Jeffery I.B."/>
            <person name="Cooney J.C."/>
            <person name="Kagawa T.F."/>
            <person name="Liu W."/>
            <person name="Song Y."/>
            <person name="Salvetti E."/>
            <person name="Wrobel A."/>
            <person name="Rasinkangas P."/>
            <person name="Parkhill J."/>
            <person name="Rea M.C."/>
            <person name="O'Sullivan O."/>
            <person name="Ritari J."/>
            <person name="Douillard F.P."/>
            <person name="Paul Ross R."/>
            <person name="Yang R."/>
            <person name="Briner A.E."/>
            <person name="Felis G.E."/>
            <person name="de Vos W.M."/>
            <person name="Barrangou R."/>
            <person name="Klaenhammer T.R."/>
            <person name="Caufield P.W."/>
            <person name="Cui Y."/>
            <person name="Zhang H."/>
            <person name="O'Toole P.W."/>
        </authorList>
    </citation>
    <scope>NUCLEOTIDE SEQUENCE [LARGE SCALE GENOMIC DNA]</scope>
    <source>
        <strain evidence="2 3">JCM 17158</strain>
    </source>
</reference>
<sequence length="219" mass="24967">MKHNLIYHVLTIFWKFVLGSVFFYLGNLLGIGLLLFVPLTWLSLPFYAIALVLAFPAIGALADLLKDQSWSTEFVLGLRKYAKYWRKNFKTYLKIGVLYAFVFVFLFLDMYAVNVIMKSSLFTPVVLLISLLALISLGWIVAIQAYFKIDVKNSLRLMAYALPRYALHSLLIIALLFLLYMSLSFIPQFMVFIIAPVALEGLILVTKKPLGAVRAQLRL</sequence>
<protein>
    <submittedName>
        <fullName evidence="2">Uncharacterized protein</fullName>
    </submittedName>
</protein>
<feature type="transmembrane region" description="Helical" evidence="1">
    <location>
        <begin position="92"/>
        <end position="113"/>
    </location>
</feature>
<dbReference type="STRING" id="1291734.FD02_GL000562"/>
<name>A0A0R1JGT8_9LACO</name>
<gene>
    <name evidence="2" type="ORF">FD02_GL000562</name>
</gene>
<dbReference type="AlphaFoldDB" id="A0A0R1JGT8"/>
<dbReference type="OrthoDB" id="2299053at2"/>
<feature type="transmembrane region" description="Helical" evidence="1">
    <location>
        <begin position="44"/>
        <end position="65"/>
    </location>
</feature>
<evidence type="ECO:0000256" key="1">
    <source>
        <dbReference type="SAM" id="Phobius"/>
    </source>
</evidence>
<dbReference type="EMBL" id="AZDJ01000032">
    <property type="protein sequence ID" value="KRK70493.1"/>
    <property type="molecule type" value="Genomic_DNA"/>
</dbReference>
<keyword evidence="1" id="KW-0472">Membrane</keyword>
<dbReference type="PATRIC" id="fig|1291734.4.peg.577"/>
<organism evidence="2 3">
    <name type="scientific">Lacticaseibacillus nasuensis JCM 17158</name>
    <dbReference type="NCBI Taxonomy" id="1291734"/>
    <lineage>
        <taxon>Bacteria</taxon>
        <taxon>Bacillati</taxon>
        <taxon>Bacillota</taxon>
        <taxon>Bacilli</taxon>
        <taxon>Lactobacillales</taxon>
        <taxon>Lactobacillaceae</taxon>
        <taxon>Lacticaseibacillus</taxon>
    </lineage>
</organism>
<feature type="transmembrane region" description="Helical" evidence="1">
    <location>
        <begin position="185"/>
        <end position="205"/>
    </location>
</feature>
<keyword evidence="1" id="KW-1133">Transmembrane helix</keyword>
<evidence type="ECO:0000313" key="2">
    <source>
        <dbReference type="EMBL" id="KRK70493.1"/>
    </source>
</evidence>
<evidence type="ECO:0000313" key="3">
    <source>
        <dbReference type="Proteomes" id="UP000051804"/>
    </source>
</evidence>
<proteinExistence type="predicted"/>
<feature type="transmembrane region" description="Helical" evidence="1">
    <location>
        <begin position="125"/>
        <end position="147"/>
    </location>
</feature>
<keyword evidence="1" id="KW-0812">Transmembrane</keyword>
<dbReference type="RefSeq" id="WP_056952128.1">
    <property type="nucleotide sequence ID" value="NZ_AZDJ01000032.1"/>
</dbReference>